<organism evidence="2 3">
    <name type="scientific">Brunnivagina elsteri CCALA 953</name>
    <dbReference type="NCBI Taxonomy" id="987040"/>
    <lineage>
        <taxon>Bacteria</taxon>
        <taxon>Bacillati</taxon>
        <taxon>Cyanobacteriota</taxon>
        <taxon>Cyanophyceae</taxon>
        <taxon>Nostocales</taxon>
        <taxon>Calotrichaceae</taxon>
        <taxon>Brunnivagina</taxon>
    </lineage>
</organism>
<protein>
    <submittedName>
        <fullName evidence="2">Uncharacterized protein</fullName>
    </submittedName>
</protein>
<accession>A0A2A2TKP4</accession>
<evidence type="ECO:0000313" key="2">
    <source>
        <dbReference type="EMBL" id="PAX57109.1"/>
    </source>
</evidence>
<dbReference type="OrthoDB" id="493005at2"/>
<dbReference type="EMBL" id="NTFS01000077">
    <property type="protein sequence ID" value="PAX57109.1"/>
    <property type="molecule type" value="Genomic_DNA"/>
</dbReference>
<gene>
    <name evidence="2" type="ORF">CK510_09550</name>
</gene>
<proteinExistence type="predicted"/>
<reference evidence="2 3" key="1">
    <citation type="submission" date="2017-08" db="EMBL/GenBank/DDBJ databases">
        <title>Draft genome sequence of filamentous cyanobacterium Calothrix elsteri CCALA 953.</title>
        <authorList>
            <person name="Gagunashvili A.N."/>
            <person name="Elster J."/>
            <person name="Andresson O.S."/>
        </authorList>
    </citation>
    <scope>NUCLEOTIDE SEQUENCE [LARGE SCALE GENOMIC DNA]</scope>
    <source>
        <strain evidence="2 3">CCALA 953</strain>
    </source>
</reference>
<dbReference type="AlphaFoldDB" id="A0A2A2TKP4"/>
<sequence>MEKLKSSSSRLIRLFQKSRENWKETALERQKKLRAQEIKIRDLSLSRENWKQRAMKAEKELRILRTDSVDGQKKGKQFQKK</sequence>
<name>A0A2A2TKP4_9CYAN</name>
<dbReference type="RefSeq" id="WP_095721478.1">
    <property type="nucleotide sequence ID" value="NZ_NTFS01000077.1"/>
</dbReference>
<dbReference type="Proteomes" id="UP000218238">
    <property type="component" value="Unassembled WGS sequence"/>
</dbReference>
<evidence type="ECO:0000256" key="1">
    <source>
        <dbReference type="SAM" id="Coils"/>
    </source>
</evidence>
<comment type="caution">
    <text evidence="2">The sequence shown here is derived from an EMBL/GenBank/DDBJ whole genome shotgun (WGS) entry which is preliminary data.</text>
</comment>
<keyword evidence="3" id="KW-1185">Reference proteome</keyword>
<feature type="coiled-coil region" evidence="1">
    <location>
        <begin position="33"/>
        <end position="67"/>
    </location>
</feature>
<keyword evidence="1" id="KW-0175">Coiled coil</keyword>
<evidence type="ECO:0000313" key="3">
    <source>
        <dbReference type="Proteomes" id="UP000218238"/>
    </source>
</evidence>